<name>A0A0F9HTN5_9ZZZZ</name>
<comment type="caution">
    <text evidence="1">The sequence shown here is derived from an EMBL/GenBank/DDBJ whole genome shotgun (WGS) entry which is preliminary data.</text>
</comment>
<organism evidence="1">
    <name type="scientific">marine sediment metagenome</name>
    <dbReference type="NCBI Taxonomy" id="412755"/>
    <lineage>
        <taxon>unclassified sequences</taxon>
        <taxon>metagenomes</taxon>
        <taxon>ecological metagenomes</taxon>
    </lineage>
</organism>
<proteinExistence type="predicted"/>
<accession>A0A0F9HTN5</accession>
<dbReference type="PANTHER" id="PTHR43861">
    <property type="entry name" value="TRANS-ACONITATE 2-METHYLTRANSFERASE-RELATED"/>
    <property type="match status" value="1"/>
</dbReference>
<dbReference type="SUPFAM" id="SSF53335">
    <property type="entry name" value="S-adenosyl-L-methionine-dependent methyltransferases"/>
    <property type="match status" value="1"/>
</dbReference>
<dbReference type="CDD" id="cd02440">
    <property type="entry name" value="AdoMet_MTases"/>
    <property type="match status" value="1"/>
</dbReference>
<feature type="non-terminal residue" evidence="1">
    <location>
        <position position="1"/>
    </location>
</feature>
<gene>
    <name evidence="1" type="ORF">LCGC14_2024280</name>
</gene>
<evidence type="ECO:0008006" key="2">
    <source>
        <dbReference type="Google" id="ProtNLM"/>
    </source>
</evidence>
<reference evidence="1" key="1">
    <citation type="journal article" date="2015" name="Nature">
        <title>Complex archaea that bridge the gap between prokaryotes and eukaryotes.</title>
        <authorList>
            <person name="Spang A."/>
            <person name="Saw J.H."/>
            <person name="Jorgensen S.L."/>
            <person name="Zaremba-Niedzwiedzka K."/>
            <person name="Martijn J."/>
            <person name="Lind A.E."/>
            <person name="van Eijk R."/>
            <person name="Schleper C."/>
            <person name="Guy L."/>
            <person name="Ettema T.J."/>
        </authorList>
    </citation>
    <scope>NUCLEOTIDE SEQUENCE</scope>
</reference>
<dbReference type="InterPro" id="IPR029063">
    <property type="entry name" value="SAM-dependent_MTases_sf"/>
</dbReference>
<dbReference type="Gene3D" id="3.40.50.150">
    <property type="entry name" value="Vaccinia Virus protein VP39"/>
    <property type="match status" value="1"/>
</dbReference>
<evidence type="ECO:0000313" key="1">
    <source>
        <dbReference type="EMBL" id="KKL78492.1"/>
    </source>
</evidence>
<sequence>YFPHVAPAEKSLLWKDGYARFEDHFRGPESDIESRQKKYIKAFKKHYNVLDIGCGRGEFLELLKKNNIEATGIDLDPQMVAKCKGKGLSAFHADALDYLSKTKNNQLGGIMVSHVVEHLSLSYLTQLLEACFRKLKDGGLLVIETPNPLCMYTAAINFSRDLTHKQIMHPDTLRFLLSEIGFVDFEVKSSAPFPKTDKLKNLKEEKGISSEQTENIKILNENIERLNSLIFGEQDYSITAQKPTNAN</sequence>
<dbReference type="Pfam" id="PF13489">
    <property type="entry name" value="Methyltransf_23"/>
    <property type="match status" value="1"/>
</dbReference>
<protein>
    <recommendedName>
        <fullName evidence="2">Methyltransferase type 11 domain-containing protein</fullName>
    </recommendedName>
</protein>
<dbReference type="AlphaFoldDB" id="A0A0F9HTN5"/>
<dbReference type="EMBL" id="LAZR01023438">
    <property type="protein sequence ID" value="KKL78492.1"/>
    <property type="molecule type" value="Genomic_DNA"/>
</dbReference>